<dbReference type="InterPro" id="IPR016181">
    <property type="entry name" value="Acyl_CoA_acyltransferase"/>
</dbReference>
<dbReference type="Gene3D" id="3.40.630.30">
    <property type="match status" value="1"/>
</dbReference>
<protein>
    <submittedName>
        <fullName evidence="2">GNAT family N-acetyltransferase</fullName>
        <ecNumber evidence="2">2.3.-.-</ecNumber>
    </submittedName>
</protein>
<accession>A0ABW5Z4D5</accession>
<dbReference type="GO" id="GO:0016746">
    <property type="term" value="F:acyltransferase activity"/>
    <property type="evidence" value="ECO:0007669"/>
    <property type="project" value="UniProtKB-KW"/>
</dbReference>
<reference evidence="3" key="1">
    <citation type="journal article" date="2019" name="Int. J. Syst. Evol. Microbiol.">
        <title>The Global Catalogue of Microorganisms (GCM) 10K type strain sequencing project: providing services to taxonomists for standard genome sequencing and annotation.</title>
        <authorList>
            <consortium name="The Broad Institute Genomics Platform"/>
            <consortium name="The Broad Institute Genome Sequencing Center for Infectious Disease"/>
            <person name="Wu L."/>
            <person name="Ma J."/>
        </authorList>
    </citation>
    <scope>NUCLEOTIDE SEQUENCE [LARGE SCALE GENOMIC DNA]</scope>
    <source>
        <strain evidence="3">KCTC 52644</strain>
    </source>
</reference>
<dbReference type="Proteomes" id="UP001597549">
    <property type="component" value="Unassembled WGS sequence"/>
</dbReference>
<keyword evidence="3" id="KW-1185">Reference proteome</keyword>
<keyword evidence="2" id="KW-0012">Acyltransferase</keyword>
<dbReference type="RefSeq" id="WP_379803330.1">
    <property type="nucleotide sequence ID" value="NZ_JBHUOL010000003.1"/>
</dbReference>
<organism evidence="2 3">
    <name type="scientific">Flavobacterium ardleyense</name>
    <dbReference type="NCBI Taxonomy" id="2038737"/>
    <lineage>
        <taxon>Bacteria</taxon>
        <taxon>Pseudomonadati</taxon>
        <taxon>Bacteroidota</taxon>
        <taxon>Flavobacteriia</taxon>
        <taxon>Flavobacteriales</taxon>
        <taxon>Flavobacteriaceae</taxon>
        <taxon>Flavobacterium</taxon>
    </lineage>
</organism>
<dbReference type="SUPFAM" id="SSF55729">
    <property type="entry name" value="Acyl-CoA N-acyltransferases (Nat)"/>
    <property type="match status" value="1"/>
</dbReference>
<dbReference type="InterPro" id="IPR051531">
    <property type="entry name" value="N-acetyltransferase"/>
</dbReference>
<dbReference type="PROSITE" id="PS51186">
    <property type="entry name" value="GNAT"/>
    <property type="match status" value="1"/>
</dbReference>
<dbReference type="Pfam" id="PF13302">
    <property type="entry name" value="Acetyltransf_3"/>
    <property type="match status" value="1"/>
</dbReference>
<dbReference type="PANTHER" id="PTHR43792">
    <property type="entry name" value="GNAT FAMILY, PUTATIVE (AFU_ORTHOLOGUE AFUA_3G00765)-RELATED-RELATED"/>
    <property type="match status" value="1"/>
</dbReference>
<dbReference type="InterPro" id="IPR000182">
    <property type="entry name" value="GNAT_dom"/>
</dbReference>
<dbReference type="EMBL" id="JBHUOL010000003">
    <property type="protein sequence ID" value="MFD2907331.1"/>
    <property type="molecule type" value="Genomic_DNA"/>
</dbReference>
<proteinExistence type="predicted"/>
<dbReference type="PANTHER" id="PTHR43792:SF13">
    <property type="entry name" value="ACETYLTRANSFERASE"/>
    <property type="match status" value="1"/>
</dbReference>
<dbReference type="EC" id="2.3.-.-" evidence="2"/>
<comment type="caution">
    <text evidence="2">The sequence shown here is derived from an EMBL/GenBank/DDBJ whole genome shotgun (WGS) entry which is preliminary data.</text>
</comment>
<keyword evidence="2" id="KW-0808">Transferase</keyword>
<feature type="domain" description="N-acetyltransferase" evidence="1">
    <location>
        <begin position="43"/>
        <end position="177"/>
    </location>
</feature>
<gene>
    <name evidence="2" type="ORF">ACFSX9_01145</name>
</gene>
<name>A0ABW5Z4D5_9FLAO</name>
<evidence type="ECO:0000313" key="3">
    <source>
        <dbReference type="Proteomes" id="UP001597549"/>
    </source>
</evidence>
<evidence type="ECO:0000313" key="2">
    <source>
        <dbReference type="EMBL" id="MFD2907331.1"/>
    </source>
</evidence>
<sequence>MKLEALKIQKLETERLLLIPYSIEICENILLGNFDLLYNKGYIKGKSWPDEDVLDTIPRIRKNLSKNNYATGFESWLIIKKNTNEIIGDLGFKGYQSETQSLDIGYGIIAEERGNGYAEEASKHIIQWALTFDFINEITANCLIDNFQSIKLLKKLDFIEITTVKEMIYWSLSNNKL</sequence>
<evidence type="ECO:0000259" key="1">
    <source>
        <dbReference type="PROSITE" id="PS51186"/>
    </source>
</evidence>